<feature type="signal peptide" evidence="1">
    <location>
        <begin position="1"/>
        <end position="23"/>
    </location>
</feature>
<dbReference type="InterPro" id="IPR036610">
    <property type="entry name" value="PEBP-like_sf"/>
</dbReference>
<dbReference type="SUPFAM" id="SSF49777">
    <property type="entry name" value="PEBP-like"/>
    <property type="match status" value="1"/>
</dbReference>
<proteinExistence type="predicted"/>
<dbReference type="AlphaFoldDB" id="A0A8S0WHV3"/>
<protein>
    <submittedName>
        <fullName evidence="2">Uncharacterized protein</fullName>
    </submittedName>
</protein>
<evidence type="ECO:0000313" key="2">
    <source>
        <dbReference type="EMBL" id="CAA7262623.1"/>
    </source>
</evidence>
<evidence type="ECO:0000313" key="3">
    <source>
        <dbReference type="Proteomes" id="UP000467700"/>
    </source>
</evidence>
<dbReference type="Gene3D" id="3.90.280.10">
    <property type="entry name" value="PEBP-like"/>
    <property type="match status" value="1"/>
</dbReference>
<keyword evidence="1" id="KW-0732">Signal</keyword>
<accession>A0A8S0WHV3</accession>
<reference evidence="2 3" key="1">
    <citation type="submission" date="2020-01" db="EMBL/GenBank/DDBJ databases">
        <authorList>
            <person name="Gupta K D."/>
        </authorList>
    </citation>
    <scope>NUCLEOTIDE SEQUENCE [LARGE SCALE GENOMIC DNA]</scope>
</reference>
<dbReference type="Proteomes" id="UP000467700">
    <property type="component" value="Unassembled WGS sequence"/>
</dbReference>
<feature type="chain" id="PRO_5035915146" evidence="1">
    <location>
        <begin position="24"/>
        <end position="158"/>
    </location>
</feature>
<dbReference type="EMBL" id="CACVBS010000036">
    <property type="protein sequence ID" value="CAA7262623.1"/>
    <property type="molecule type" value="Genomic_DNA"/>
</dbReference>
<comment type="caution">
    <text evidence="2">The sequence shown here is derived from an EMBL/GenBank/DDBJ whole genome shotgun (WGS) entry which is preliminary data.</text>
</comment>
<name>A0A8S0WHV3_CYCAE</name>
<organism evidence="2 3">
    <name type="scientific">Cyclocybe aegerita</name>
    <name type="common">Black poplar mushroom</name>
    <name type="synonym">Agrocybe aegerita</name>
    <dbReference type="NCBI Taxonomy" id="1973307"/>
    <lineage>
        <taxon>Eukaryota</taxon>
        <taxon>Fungi</taxon>
        <taxon>Dikarya</taxon>
        <taxon>Basidiomycota</taxon>
        <taxon>Agaricomycotina</taxon>
        <taxon>Agaricomycetes</taxon>
        <taxon>Agaricomycetidae</taxon>
        <taxon>Agaricales</taxon>
        <taxon>Agaricineae</taxon>
        <taxon>Bolbitiaceae</taxon>
        <taxon>Cyclocybe</taxon>
    </lineage>
</organism>
<evidence type="ECO:0000256" key="1">
    <source>
        <dbReference type="SAM" id="SignalP"/>
    </source>
</evidence>
<keyword evidence="3" id="KW-1185">Reference proteome</keyword>
<dbReference type="OrthoDB" id="2506647at2759"/>
<gene>
    <name evidence="2" type="ORF">AAE3_LOCUS4847</name>
</gene>
<sequence length="158" mass="17003">MRVLISIICSFTLYFLLVTPVSAQDTNLTAVKQAFDAAGLLHDVPLGFDPTVLLGVTYFSPEARPKTLYSGIQMAMKETYPMPIFSVVGNPGLGPLVLAMIDPDASSRPTPNIAEIRHFLQGGYAFDPISGLLNALPSVSGMPPYHYPRPSVGSGLHR</sequence>